<name>Q6LW91_PHOPR</name>
<reference evidence="4" key="1">
    <citation type="journal article" date="2005" name="Science">
        <title>Life at depth: Photobacterium profundum genome sequence and expression analysis.</title>
        <authorList>
            <person name="Vezzi A."/>
            <person name="Campanaro S."/>
            <person name="D'Angelo M."/>
            <person name="Simonato F."/>
            <person name="Vitulo N."/>
            <person name="Lauro F.M."/>
            <person name="Cestaro A."/>
            <person name="Malacrida G."/>
            <person name="Simionati B."/>
            <person name="Cannata N."/>
            <person name="Romualdi C."/>
            <person name="Bartlett D.H."/>
            <person name="Valle G."/>
        </authorList>
    </citation>
    <scope>NUCLEOTIDE SEQUENCE [LARGE SCALE GENOMIC DNA]</scope>
    <source>
        <strain evidence="4">ATCC BAA-1253 / SS9</strain>
    </source>
</reference>
<geneLocation type="plasmid" evidence="3 4">
    <name>pPBPR1</name>
</geneLocation>
<feature type="compositionally biased region" description="Polar residues" evidence="1">
    <location>
        <begin position="161"/>
        <end position="185"/>
    </location>
</feature>
<dbReference type="EMBL" id="CR377818">
    <property type="protein sequence ID" value="CAG17944.1"/>
    <property type="molecule type" value="Genomic_DNA"/>
</dbReference>
<proteinExistence type="predicted"/>
<feature type="region of interest" description="Disordered" evidence="1">
    <location>
        <begin position="465"/>
        <end position="489"/>
    </location>
</feature>
<accession>Q6LW91</accession>
<keyword evidence="3" id="KW-0614">Plasmid</keyword>
<feature type="compositionally biased region" description="Polar residues" evidence="1">
    <location>
        <begin position="474"/>
        <end position="489"/>
    </location>
</feature>
<evidence type="ECO:0000313" key="3">
    <source>
        <dbReference type="EMBL" id="CAG17944.1"/>
    </source>
</evidence>
<gene>
    <name evidence="3" type="ordered locus">PBPRC0006</name>
</gene>
<evidence type="ECO:0000256" key="2">
    <source>
        <dbReference type="SAM" id="Phobius"/>
    </source>
</evidence>
<dbReference type="Pfam" id="PF03743">
    <property type="entry name" value="TrbI"/>
    <property type="match status" value="1"/>
</dbReference>
<keyword evidence="2" id="KW-0812">Transmembrane</keyword>
<dbReference type="CDD" id="cd16430">
    <property type="entry name" value="TraB"/>
    <property type="match status" value="1"/>
</dbReference>
<dbReference type="InterPro" id="IPR005498">
    <property type="entry name" value="T4SS_VirB10/TraB/TrbI"/>
</dbReference>
<keyword evidence="4" id="KW-1185">Reference proteome</keyword>
<evidence type="ECO:0000256" key="1">
    <source>
        <dbReference type="SAM" id="MobiDB-lite"/>
    </source>
</evidence>
<sequence length="489" mass="51980">MVMNVLKWFKTDPEGDFEDGASLNTQNKQRNLIALASFTSVLLLLIAAAVAYNKSAFSAATDKDESKPIDFGAVVDVEFTAKDNQSALSAQQVSVTRLEKTLASMEKTLKTQTASYDAFRAKIKSEQESVARGYQEQVAFMQDDFNTRLEALNTPGDSDIPSHTTMTTQGRYLGQNTTGARQPPSSDGLAQDGRYDHDSQSLGVQGGIDHTALVWNTGPTDARKRTIENYVPSGTVVTAVITGGADANAGVNGQGDTTPIVFQTLDNGLLPNGKKSRLNNCSITAAVYGEVSSSRGIARTDRMSCIFADDEIIDIPIQATVFNFGRNGIRGNTVIQNGKIVQMAGISSLLTATGSAAKSLSETTSTSALGSTSSVNSGDILLNMLGEGGEGAGKTLADYYIKLAEQYHPIIELNPGNVVNIVILKGFPLDAVGIEEYEAKLAQQQSTAPSPAAQIMETITNPLLSQLPAGTRPTPRQANLNTQPFGQPQ</sequence>
<dbReference type="eggNOG" id="COG3170">
    <property type="taxonomic scope" value="Bacteria"/>
</dbReference>
<evidence type="ECO:0000313" key="4">
    <source>
        <dbReference type="Proteomes" id="UP000000593"/>
    </source>
</evidence>
<keyword evidence="2" id="KW-1133">Transmembrane helix</keyword>
<keyword evidence="2" id="KW-0472">Membrane</keyword>
<dbReference type="KEGG" id="ppr:PBPRC0006"/>
<feature type="transmembrane region" description="Helical" evidence="2">
    <location>
        <begin position="32"/>
        <end position="52"/>
    </location>
</feature>
<feature type="region of interest" description="Disordered" evidence="1">
    <location>
        <begin position="153"/>
        <end position="199"/>
    </location>
</feature>
<dbReference type="HOGENOM" id="CLU_541772_0_0_6"/>
<dbReference type="Proteomes" id="UP000000593">
    <property type="component" value="Plasmid pPBPR1"/>
</dbReference>
<organism evidence="3 4">
    <name type="scientific">Photobacterium profundum (strain SS9)</name>
    <dbReference type="NCBI Taxonomy" id="298386"/>
    <lineage>
        <taxon>Bacteria</taxon>
        <taxon>Pseudomonadati</taxon>
        <taxon>Pseudomonadota</taxon>
        <taxon>Gammaproteobacteria</taxon>
        <taxon>Vibrionales</taxon>
        <taxon>Vibrionaceae</taxon>
        <taxon>Photobacterium</taxon>
    </lineage>
</organism>
<protein>
    <submittedName>
        <fullName evidence="3">Sex pilus assembly and synthesis protein (TraB) [Photobacterium profundum SS9]</fullName>
    </submittedName>
</protein>
<dbReference type="AlphaFoldDB" id="Q6LW91"/>